<evidence type="ECO:0000256" key="1">
    <source>
        <dbReference type="ARBA" id="ARBA00004123"/>
    </source>
</evidence>
<keyword evidence="6" id="KW-0175">Coiled coil</keyword>
<dbReference type="CDD" id="cd19953">
    <property type="entry name" value="PDS5"/>
    <property type="match status" value="1"/>
</dbReference>
<evidence type="ECO:0000313" key="7">
    <source>
        <dbReference type="EMBL" id="WFC99456.1"/>
    </source>
</evidence>
<dbReference type="GO" id="GO:0007064">
    <property type="term" value="P:mitotic sister chromatid cohesion"/>
    <property type="evidence" value="ECO:0007669"/>
    <property type="project" value="InterPro"/>
</dbReference>
<evidence type="ECO:0000256" key="4">
    <source>
        <dbReference type="ARBA" id="ARBA00023242"/>
    </source>
</evidence>
<name>A0AAJ5YVG6_9BASI</name>
<keyword evidence="5" id="KW-0131">Cell cycle</keyword>
<dbReference type="InterPro" id="IPR039776">
    <property type="entry name" value="Pds5"/>
</dbReference>
<evidence type="ECO:0000256" key="3">
    <source>
        <dbReference type="ARBA" id="ARBA00022776"/>
    </source>
</evidence>
<proteinExistence type="predicted"/>
<dbReference type="GO" id="GO:0051301">
    <property type="term" value="P:cell division"/>
    <property type="evidence" value="ECO:0007669"/>
    <property type="project" value="UniProtKB-KW"/>
</dbReference>
<comment type="subcellular location">
    <subcellularLocation>
        <location evidence="1">Nucleus</location>
    </subcellularLocation>
</comment>
<organism evidence="7 8">
    <name type="scientific">Malassezia yamatoensis</name>
    <dbReference type="NCBI Taxonomy" id="253288"/>
    <lineage>
        <taxon>Eukaryota</taxon>
        <taxon>Fungi</taxon>
        <taxon>Dikarya</taxon>
        <taxon>Basidiomycota</taxon>
        <taxon>Ustilaginomycotina</taxon>
        <taxon>Malasseziomycetes</taxon>
        <taxon>Malasseziales</taxon>
        <taxon>Malasseziaceae</taxon>
        <taxon>Malassezia</taxon>
    </lineage>
</organism>
<protein>
    <submittedName>
        <fullName evidence="7">Sister chromatid cohesion protein pds5</fullName>
    </submittedName>
</protein>
<evidence type="ECO:0000256" key="6">
    <source>
        <dbReference type="SAM" id="Coils"/>
    </source>
</evidence>
<feature type="coiled-coil region" evidence="6">
    <location>
        <begin position="19"/>
        <end position="46"/>
    </location>
</feature>
<keyword evidence="2" id="KW-0132">Cell division</keyword>
<reference evidence="7 8" key="1">
    <citation type="submission" date="2023-03" db="EMBL/GenBank/DDBJ databases">
        <title>Mating type loci evolution in Malassezia.</title>
        <authorList>
            <person name="Coelho M.A."/>
        </authorList>
    </citation>
    <scope>NUCLEOTIDE SEQUENCE [LARGE SCALE GENOMIC DNA]</scope>
    <source>
        <strain evidence="7 8">CBS 9725</strain>
    </source>
</reference>
<sequence length="1062" mass="118400">MARERALVFREKLHAKDAPEKLLRNLKTLQKELAEIEQETIDTKRLDPYCDQLKKSDFLNHKHAAVRAAVACCLSDMLRLYAPNAPFSEAEISQIFTQFLKQFTTKGHSLVDRDTALYNDTVYVLQSLSTVKSVALLCDLPKASKLISAYFVQLMSLAEHESFATNVELYVIDVLLQLIEESASIPRAALSTLMDAFQDGTTTTQHRIAAAVCQATQDRLQKHVAQYFSEAIRTAAKNDSLVQVHEQIVRVGESIPSLLNNVIPQLEVELASNDVEVRELATSVLASLFALPGTDLLSQFSSTWRAWKGRAIDKEVSVRLKWVEGAMSIVRQHVKTAHELGTLFSQRISDPDERIRVVMAQKIDTLDLNILQNHMPRSVLEQLAERGKDRRSAVRDAAFHTLAHAYQRAQSDSRQDDPSSDRLDWIPNKILPCALAGTGEVVHSVAHVLDTVLLPVTESMESDAARLLDLYSTLDQDARAALYYFTNLRLQRPSALDAYLSGWEANQVAHPILRSVCGLLREDVFEQLQALAQWKNKKAQQYTQQAFDASVSAIEARDARQQAVDLAEKQRDSLAPTFHKLLRAGSYPILHTSLVLPLISLGQRAAPVLHWIAQDAPQLLSPHHDALLLKTQQGDILALEMLAALATHQPIHANDQLTQTLLAWCDEPSSEPADEPNTSDESINLVTICAAKLLARIQCPELVQAVHALEAKAALGTEFEQNTALQALSEVALIAPTSLSIDGIAEQIHATMLKEWSGPDADGWELNEPMALTLRLTCLVTLTSLCMGTPDVQRARPVLKLLLIVATLGQAQDLLNTPEHAKARLRFIAAQQIFRLAEVPEYKSLLLPRISQLVHVLQDEAFEVRNASLDALLIALSRGKIPEEFHAMLYIVALDPEQEIRTRVTNYTKRAISHGLRLASLFARFLHMLSHHPDLIVDDDESLWQFSQYIDFALQNIATSDTWESLAHQATLVQLATDVLPTRSIHALRAVGEIAKVLVHRTAQSHGWTASHADSQQVLIELPRDLFGSAKQTSEASWLSASLIQRLQQEPLTRRTKRTKHH</sequence>
<dbReference type="GO" id="GO:0000785">
    <property type="term" value="C:chromatin"/>
    <property type="evidence" value="ECO:0007669"/>
    <property type="project" value="TreeGrafter"/>
</dbReference>
<dbReference type="GO" id="GO:0005634">
    <property type="term" value="C:nucleus"/>
    <property type="evidence" value="ECO:0007669"/>
    <property type="project" value="UniProtKB-SubCell"/>
</dbReference>
<dbReference type="Pfam" id="PF20168">
    <property type="entry name" value="PDS5"/>
    <property type="match status" value="1"/>
</dbReference>
<keyword evidence="3" id="KW-0498">Mitosis</keyword>
<dbReference type="InterPro" id="IPR016024">
    <property type="entry name" value="ARM-type_fold"/>
</dbReference>
<evidence type="ECO:0000256" key="5">
    <source>
        <dbReference type="ARBA" id="ARBA00023306"/>
    </source>
</evidence>
<evidence type="ECO:0000313" key="8">
    <source>
        <dbReference type="Proteomes" id="UP001219567"/>
    </source>
</evidence>
<keyword evidence="4" id="KW-0539">Nucleus</keyword>
<accession>A0AAJ5YVG6</accession>
<dbReference type="PANTHER" id="PTHR12663">
    <property type="entry name" value="ANDROGEN INDUCED INHIBITOR OF PROLIFERATION AS3 / PDS5-RELATED"/>
    <property type="match status" value="1"/>
</dbReference>
<dbReference type="PANTHER" id="PTHR12663:SF0">
    <property type="entry name" value="PRECOCIOUS DISSOCIATION OF SISTERS 5, ISOFORM A"/>
    <property type="match status" value="1"/>
</dbReference>
<dbReference type="Gene3D" id="1.25.10.10">
    <property type="entry name" value="Leucine-rich Repeat Variant"/>
    <property type="match status" value="1"/>
</dbReference>
<dbReference type="EMBL" id="CP119944">
    <property type="protein sequence ID" value="WFC99456.1"/>
    <property type="molecule type" value="Genomic_DNA"/>
</dbReference>
<keyword evidence="8" id="KW-1185">Reference proteome</keyword>
<evidence type="ECO:0000256" key="2">
    <source>
        <dbReference type="ARBA" id="ARBA00022618"/>
    </source>
</evidence>
<dbReference type="SUPFAM" id="SSF48371">
    <property type="entry name" value="ARM repeat"/>
    <property type="match status" value="1"/>
</dbReference>
<dbReference type="GO" id="GO:0006281">
    <property type="term" value="P:DNA repair"/>
    <property type="evidence" value="ECO:0007669"/>
    <property type="project" value="TreeGrafter"/>
</dbReference>
<dbReference type="Proteomes" id="UP001219567">
    <property type="component" value="Chromosome 2"/>
</dbReference>
<dbReference type="AlphaFoldDB" id="A0AAJ5YVG6"/>
<dbReference type="InterPro" id="IPR011989">
    <property type="entry name" value="ARM-like"/>
</dbReference>
<gene>
    <name evidence="7" type="primary">PDS5</name>
    <name evidence="7" type="ORF">MYAM1_002200</name>
</gene>